<evidence type="ECO:0000256" key="2">
    <source>
        <dbReference type="ARBA" id="ARBA00022825"/>
    </source>
</evidence>
<dbReference type="SUPFAM" id="SSF53474">
    <property type="entry name" value="alpha/beta-Hydrolases"/>
    <property type="match status" value="1"/>
</dbReference>
<organism evidence="4 5">
    <name type="scientific">Lapillicoccus jejuensis</name>
    <dbReference type="NCBI Taxonomy" id="402171"/>
    <lineage>
        <taxon>Bacteria</taxon>
        <taxon>Bacillati</taxon>
        <taxon>Actinomycetota</taxon>
        <taxon>Actinomycetes</taxon>
        <taxon>Micrococcales</taxon>
        <taxon>Intrasporangiaceae</taxon>
        <taxon>Lapillicoccus</taxon>
    </lineage>
</organism>
<dbReference type="Gene3D" id="3.40.50.1820">
    <property type="entry name" value="alpha/beta hydrolase"/>
    <property type="match status" value="1"/>
</dbReference>
<dbReference type="Pfam" id="PF00326">
    <property type="entry name" value="Peptidase_S9"/>
    <property type="match status" value="1"/>
</dbReference>
<keyword evidence="1" id="KW-0378">Hydrolase</keyword>
<dbReference type="GO" id="GO:0004252">
    <property type="term" value="F:serine-type endopeptidase activity"/>
    <property type="evidence" value="ECO:0007669"/>
    <property type="project" value="TreeGrafter"/>
</dbReference>
<dbReference type="InterPro" id="IPR029058">
    <property type="entry name" value="AB_hydrolase_fold"/>
</dbReference>
<sequence>MSSSVGATGPEVLTPAWVSDLWAPSRPVLSSDARRLAWTMAPHGREGEHDERSLWVADLTSGEPARRWTRGHDDQDPAWSPDGLWLAFRSDRVERGRPGLHVLDVGGGEARALVERARAVGAFAWTPDGTALWFLAPDEPGEEDERREREHDDPDVWGERWEHQRLWRVPVSGGEARRVWAPDRHVDAVAVSPSGRLALVTRRSPLLEHAQGSELWVAAADGGGARRVAAAPFASDVAWWGDGTVVFRASHDLRPQGGGTAWAVDAGADDVGADGEARAPRVVGTRVDEPRCTSGLAANGSGALVVVADGVATRVETLARDGGGRRVLVEVTGDLRDPALGDDGRLAVVLDEPRRAVGRVAVVEPDGTVTAVPVADVPGSDPDVPLVRASVLTATSADGTKLEAVVLRPDDAGAGPWPTVVLPHGGPYGRDTLDAAPYPLGGGWGQLLAARGYAVLLPNYRGSLGRGHDFAAQARGRMGGPEWADVEACVDAAVAAGIADGDRLGIGGWSQGGFLTAWAVTATDRYRAAVMGAGVSDWSMMAATSDLPDFEAELGGSTPWDGPGPHRAATGSPISYAARRTTPLLILHGAEDARVPASQAVAFHRALERADPAGAVPLSLVLYPREPHGVRERRHQVDLQERVLAWFERFLR</sequence>
<evidence type="ECO:0000256" key="1">
    <source>
        <dbReference type="ARBA" id="ARBA00022801"/>
    </source>
</evidence>
<dbReference type="InterPro" id="IPR011659">
    <property type="entry name" value="WD40"/>
</dbReference>
<comment type="caution">
    <text evidence="4">The sequence shown here is derived from an EMBL/GenBank/DDBJ whole genome shotgun (WGS) entry which is preliminary data.</text>
</comment>
<evidence type="ECO:0000259" key="3">
    <source>
        <dbReference type="Pfam" id="PF00326"/>
    </source>
</evidence>
<dbReference type="EMBL" id="VFMN01000001">
    <property type="protein sequence ID" value="TQJ08933.1"/>
    <property type="molecule type" value="Genomic_DNA"/>
</dbReference>
<accession>A0A542E0R2</accession>
<dbReference type="Proteomes" id="UP000317893">
    <property type="component" value="Unassembled WGS sequence"/>
</dbReference>
<feature type="domain" description="Peptidase S9 prolyl oligopeptidase catalytic" evidence="3">
    <location>
        <begin position="446"/>
        <end position="651"/>
    </location>
</feature>
<dbReference type="Pfam" id="PF07676">
    <property type="entry name" value="PD40"/>
    <property type="match status" value="1"/>
</dbReference>
<dbReference type="RefSeq" id="WP_141848381.1">
    <property type="nucleotide sequence ID" value="NZ_BAAAPR010000005.1"/>
</dbReference>
<keyword evidence="2" id="KW-0720">Serine protease</keyword>
<dbReference type="Gene3D" id="2.120.10.30">
    <property type="entry name" value="TolB, C-terminal domain"/>
    <property type="match status" value="2"/>
</dbReference>
<protein>
    <submittedName>
        <fullName evidence="4">Dipeptidyl aminopeptidase/acylaminoacyl peptidase</fullName>
    </submittedName>
</protein>
<dbReference type="SUPFAM" id="SSF82171">
    <property type="entry name" value="DPP6 N-terminal domain-like"/>
    <property type="match status" value="1"/>
</dbReference>
<keyword evidence="4" id="KW-0645">Protease</keyword>
<dbReference type="GO" id="GO:0004177">
    <property type="term" value="F:aminopeptidase activity"/>
    <property type="evidence" value="ECO:0007669"/>
    <property type="project" value="UniProtKB-KW"/>
</dbReference>
<reference evidence="4 5" key="1">
    <citation type="submission" date="2019-06" db="EMBL/GenBank/DDBJ databases">
        <title>Sequencing the genomes of 1000 actinobacteria strains.</title>
        <authorList>
            <person name="Klenk H.-P."/>
        </authorList>
    </citation>
    <scope>NUCLEOTIDE SEQUENCE [LARGE SCALE GENOMIC DNA]</scope>
    <source>
        <strain evidence="4 5">DSM 18607</strain>
    </source>
</reference>
<dbReference type="PANTHER" id="PTHR42776">
    <property type="entry name" value="SERINE PEPTIDASE S9 FAMILY MEMBER"/>
    <property type="match status" value="1"/>
</dbReference>
<evidence type="ECO:0000313" key="4">
    <source>
        <dbReference type="EMBL" id="TQJ08933.1"/>
    </source>
</evidence>
<evidence type="ECO:0000313" key="5">
    <source>
        <dbReference type="Proteomes" id="UP000317893"/>
    </source>
</evidence>
<gene>
    <name evidence="4" type="ORF">FB458_2034</name>
</gene>
<name>A0A542E0R2_9MICO</name>
<dbReference type="InterPro" id="IPR001375">
    <property type="entry name" value="Peptidase_S9_cat"/>
</dbReference>
<dbReference type="OrthoDB" id="262125at2"/>
<keyword evidence="4" id="KW-0031">Aminopeptidase</keyword>
<proteinExistence type="predicted"/>
<keyword evidence="5" id="KW-1185">Reference proteome</keyword>
<dbReference type="InterPro" id="IPR011042">
    <property type="entry name" value="6-blade_b-propeller_TolB-like"/>
</dbReference>
<dbReference type="AlphaFoldDB" id="A0A542E0R2"/>
<dbReference type="PANTHER" id="PTHR42776:SF27">
    <property type="entry name" value="DIPEPTIDYL PEPTIDASE FAMILY MEMBER 6"/>
    <property type="match status" value="1"/>
</dbReference>
<dbReference type="GO" id="GO:0006508">
    <property type="term" value="P:proteolysis"/>
    <property type="evidence" value="ECO:0007669"/>
    <property type="project" value="InterPro"/>
</dbReference>